<comment type="caution">
    <text evidence="2">The sequence shown here is derived from an EMBL/GenBank/DDBJ whole genome shotgun (WGS) entry which is preliminary data.</text>
</comment>
<dbReference type="GO" id="GO:0008270">
    <property type="term" value="F:zinc ion binding"/>
    <property type="evidence" value="ECO:0007669"/>
    <property type="project" value="UniProtKB-KW"/>
</dbReference>
<dbReference type="GO" id="GO:0061630">
    <property type="term" value="F:ubiquitin protein ligase activity"/>
    <property type="evidence" value="ECO:0007669"/>
    <property type="project" value="TreeGrafter"/>
</dbReference>
<accession>A0AA88XFQ0</accession>
<organism evidence="2 3">
    <name type="scientific">Pinctada imbricata</name>
    <name type="common">Atlantic pearl-oyster</name>
    <name type="synonym">Pinctada martensii</name>
    <dbReference type="NCBI Taxonomy" id="66713"/>
    <lineage>
        <taxon>Eukaryota</taxon>
        <taxon>Metazoa</taxon>
        <taxon>Spiralia</taxon>
        <taxon>Lophotrochozoa</taxon>
        <taxon>Mollusca</taxon>
        <taxon>Bivalvia</taxon>
        <taxon>Autobranchia</taxon>
        <taxon>Pteriomorphia</taxon>
        <taxon>Pterioida</taxon>
        <taxon>Pterioidea</taxon>
        <taxon>Pteriidae</taxon>
        <taxon>Pinctada</taxon>
    </lineage>
</organism>
<dbReference type="Proteomes" id="UP001186944">
    <property type="component" value="Unassembled WGS sequence"/>
</dbReference>
<evidence type="ECO:0000313" key="2">
    <source>
        <dbReference type="EMBL" id="KAK3084539.1"/>
    </source>
</evidence>
<dbReference type="InterPro" id="IPR011042">
    <property type="entry name" value="6-blade_b-propeller_TolB-like"/>
</dbReference>
<dbReference type="PANTHER" id="PTHR24104:SF25">
    <property type="entry name" value="PROTEIN LIN-41"/>
    <property type="match status" value="1"/>
</dbReference>
<evidence type="ECO:0000256" key="1">
    <source>
        <dbReference type="SAM" id="Coils"/>
    </source>
</evidence>
<gene>
    <name evidence="2" type="ORF">FSP39_014972</name>
</gene>
<name>A0AA88XFQ0_PINIB</name>
<dbReference type="InterPro" id="IPR050952">
    <property type="entry name" value="TRIM-NHL_E3_ligases"/>
</dbReference>
<feature type="coiled-coil region" evidence="1">
    <location>
        <begin position="12"/>
        <end position="39"/>
    </location>
</feature>
<keyword evidence="3" id="KW-1185">Reference proteome</keyword>
<dbReference type="Gene3D" id="2.120.10.30">
    <property type="entry name" value="TolB, C-terminal domain"/>
    <property type="match status" value="1"/>
</dbReference>
<sequence>MSDLADLFDREKKVLQHDITRMEEILRKFKKERDEVITEKGKYYSKIQQTTTDLETEKKFAMRELDRIYSEKMEDLASIRQKHSSIFEVRTTEIRNKVDTLEERVKEYKKAMKKNSLPALIKLSRRKESIPEIGSKPEIPEPPVFVSGSLQKLGENLGKLQVSSSSVEAKPRRNPLKLTKPTIVSKFKCPSKGYPSICINKEGDVWLGGYESRELVMVNIKGQVLKRRTIQSRPLSLAVMDCGDVIISPNRNDSMAISRCLRDGREQQIFDETLSCLVSITADQKILICTADERVVRINGDGSNIKQIYRGSDDGSAIHAVENDDGYIYISDCNKSAVVMITKDGKVLTTITQTVEGEKLEWPLGLVVDKMGNTLCTDFEKACVYIINQNGQMRKLIDSSVCNQGPRCLAVGNDNNLWITHCDGTVLVVKYLS</sequence>
<evidence type="ECO:0000313" key="3">
    <source>
        <dbReference type="Proteomes" id="UP001186944"/>
    </source>
</evidence>
<dbReference type="GO" id="GO:0000209">
    <property type="term" value="P:protein polyubiquitination"/>
    <property type="evidence" value="ECO:0007669"/>
    <property type="project" value="TreeGrafter"/>
</dbReference>
<dbReference type="AlphaFoldDB" id="A0AA88XFQ0"/>
<dbReference type="SUPFAM" id="SSF101898">
    <property type="entry name" value="NHL repeat"/>
    <property type="match status" value="1"/>
</dbReference>
<protein>
    <submittedName>
        <fullName evidence="2">Uncharacterized protein</fullName>
    </submittedName>
</protein>
<dbReference type="GO" id="GO:0043161">
    <property type="term" value="P:proteasome-mediated ubiquitin-dependent protein catabolic process"/>
    <property type="evidence" value="ECO:0007669"/>
    <property type="project" value="TreeGrafter"/>
</dbReference>
<reference evidence="2" key="1">
    <citation type="submission" date="2019-08" db="EMBL/GenBank/DDBJ databases">
        <title>The improved chromosome-level genome for the pearl oyster Pinctada fucata martensii using PacBio sequencing and Hi-C.</title>
        <authorList>
            <person name="Zheng Z."/>
        </authorList>
    </citation>
    <scope>NUCLEOTIDE SEQUENCE</scope>
    <source>
        <strain evidence="2">ZZ-2019</strain>
        <tissue evidence="2">Adductor muscle</tissue>
    </source>
</reference>
<keyword evidence="1" id="KW-0175">Coiled coil</keyword>
<dbReference type="PANTHER" id="PTHR24104">
    <property type="entry name" value="E3 UBIQUITIN-PROTEIN LIGASE NHLRC1-RELATED"/>
    <property type="match status" value="1"/>
</dbReference>
<dbReference type="EMBL" id="VSWD01000013">
    <property type="protein sequence ID" value="KAK3084539.1"/>
    <property type="molecule type" value="Genomic_DNA"/>
</dbReference>
<proteinExistence type="predicted"/>